<dbReference type="AlphaFoldDB" id="A0A2P8DUB5"/>
<dbReference type="RefSeq" id="WP_170134111.1">
    <property type="nucleotide sequence ID" value="NZ_PYGA01000001.1"/>
</dbReference>
<gene>
    <name evidence="2" type="ORF">CLV63_101294</name>
</gene>
<dbReference type="EMBL" id="PYGA01000001">
    <property type="protein sequence ID" value="PSL00816.1"/>
    <property type="molecule type" value="Genomic_DNA"/>
</dbReference>
<reference evidence="2 3" key="1">
    <citation type="submission" date="2018-03" db="EMBL/GenBank/DDBJ databases">
        <title>Genomic Encyclopedia of Archaeal and Bacterial Type Strains, Phase II (KMG-II): from individual species to whole genera.</title>
        <authorList>
            <person name="Goeker M."/>
        </authorList>
    </citation>
    <scope>NUCLEOTIDE SEQUENCE [LARGE SCALE GENOMIC DNA]</scope>
    <source>
        <strain evidence="2 3">DSM 45312</strain>
    </source>
</reference>
<feature type="compositionally biased region" description="Basic and acidic residues" evidence="1">
    <location>
        <begin position="25"/>
        <end position="56"/>
    </location>
</feature>
<comment type="caution">
    <text evidence="2">The sequence shown here is derived from an EMBL/GenBank/DDBJ whole genome shotgun (WGS) entry which is preliminary data.</text>
</comment>
<evidence type="ECO:0000256" key="1">
    <source>
        <dbReference type="SAM" id="MobiDB-lite"/>
    </source>
</evidence>
<name>A0A2P8DUB5_9ACTN</name>
<evidence type="ECO:0000313" key="2">
    <source>
        <dbReference type="EMBL" id="PSL00816.1"/>
    </source>
</evidence>
<dbReference type="Proteomes" id="UP000240542">
    <property type="component" value="Unassembled WGS sequence"/>
</dbReference>
<sequence>MSAPDDERPVGMFDDDLDILPDTTADERDGGWGDRAADTDSDDTARLLADRPPHWG</sequence>
<feature type="region of interest" description="Disordered" evidence="1">
    <location>
        <begin position="1"/>
        <end position="56"/>
    </location>
</feature>
<protein>
    <submittedName>
        <fullName evidence="2">Uncharacterized protein</fullName>
    </submittedName>
</protein>
<keyword evidence="3" id="KW-1185">Reference proteome</keyword>
<evidence type="ECO:0000313" key="3">
    <source>
        <dbReference type="Proteomes" id="UP000240542"/>
    </source>
</evidence>
<proteinExistence type="predicted"/>
<organism evidence="2 3">
    <name type="scientific">Murinocardiopsis flavida</name>
    <dbReference type="NCBI Taxonomy" id="645275"/>
    <lineage>
        <taxon>Bacteria</taxon>
        <taxon>Bacillati</taxon>
        <taxon>Actinomycetota</taxon>
        <taxon>Actinomycetes</taxon>
        <taxon>Streptosporangiales</taxon>
        <taxon>Nocardiopsidaceae</taxon>
        <taxon>Murinocardiopsis</taxon>
    </lineage>
</organism>
<accession>A0A2P8DUB5</accession>